<keyword evidence="4" id="KW-0274">FAD</keyword>
<dbReference type="PRINTS" id="PR00368">
    <property type="entry name" value="FADPNR"/>
</dbReference>
<accession>A0A1M7CKN3</accession>
<evidence type="ECO:0000256" key="7">
    <source>
        <dbReference type="ARBA" id="ARBA00047599"/>
    </source>
</evidence>
<name>A0A1M7CKN3_9BRAD</name>
<dbReference type="EMBL" id="FNTI01000001">
    <property type="protein sequence ID" value="SED71726.1"/>
    <property type="molecule type" value="Genomic_DNA"/>
</dbReference>
<dbReference type="PRINTS" id="PR00411">
    <property type="entry name" value="PNDRDTASEI"/>
</dbReference>
<organism evidence="10 11">
    <name type="scientific">Bradyrhizobium lablabi</name>
    <dbReference type="NCBI Taxonomy" id="722472"/>
    <lineage>
        <taxon>Bacteria</taxon>
        <taxon>Pseudomonadati</taxon>
        <taxon>Pseudomonadota</taxon>
        <taxon>Alphaproteobacteria</taxon>
        <taxon>Hyphomicrobiales</taxon>
        <taxon>Nitrobacteraceae</taxon>
        <taxon>Bradyrhizobium</taxon>
    </lineage>
</organism>
<feature type="transmembrane region" description="Helical" evidence="8">
    <location>
        <begin position="389"/>
        <end position="409"/>
    </location>
</feature>
<dbReference type="Gene3D" id="3.50.50.100">
    <property type="match status" value="1"/>
</dbReference>
<evidence type="ECO:0000313" key="11">
    <source>
        <dbReference type="Proteomes" id="UP000183208"/>
    </source>
</evidence>
<dbReference type="SUPFAM" id="SSF51905">
    <property type="entry name" value="FAD/NAD(P)-binding domain"/>
    <property type="match status" value="1"/>
</dbReference>
<sequence length="443" mass="48758">MSETLEMAQQRAQLPVAEAHGTERKRIVIIGAGFAGMAAARALRKCDAEIILIDRRNHNIFQPLLYQVATAILAPSEIAVPIRKLTEKQKNLSVLWGEIKDLNLKSRFVEVECNSVRLKNVSFDYLIVATGVHPSYFGHDEFARYAPTLKTIADAEVIRTKLLTAYEMAEMTDDAEERARQMTFVLVGAGPTGVELAASIAQLATVTLRSSYRSIDPANTSILLIEGGSRVLPSYAESLSKKAAKRLDRLGVKVTTGAIVEKVDEQGVTVGGKLIKSATVLWTAGVAPSPIVKMLDIKTDRAGRACVGPFMNVPDQEGIFVVGDTSSLIQDGRPVPGVAQAAIQQGRYVGRFIAAELRGKSSPRPFRYFDKGNMAVIGKNFAVLESGRIRLSGFLAWLAWAFVHIVALPERQNRMRVRMQWLWSYFTGQRSSLLMSERPQRGK</sequence>
<dbReference type="InterPro" id="IPR023753">
    <property type="entry name" value="FAD/NAD-binding_dom"/>
</dbReference>
<evidence type="ECO:0000256" key="6">
    <source>
        <dbReference type="ARBA" id="ARBA00023027"/>
    </source>
</evidence>
<feature type="domain" description="FAD/NAD(P)-binding" evidence="9">
    <location>
        <begin position="26"/>
        <end position="346"/>
    </location>
</feature>
<comment type="similarity">
    <text evidence="1">Belongs to the NADH dehydrogenase family.</text>
</comment>
<protein>
    <recommendedName>
        <fullName evidence="2">NADH:ubiquinone reductase (non-electrogenic)</fullName>
        <ecNumber evidence="2">1.6.5.9</ecNumber>
    </recommendedName>
</protein>
<dbReference type="OrthoDB" id="9781621at2"/>
<dbReference type="PANTHER" id="PTHR43706">
    <property type="entry name" value="NADH DEHYDROGENASE"/>
    <property type="match status" value="1"/>
</dbReference>
<evidence type="ECO:0000256" key="8">
    <source>
        <dbReference type="SAM" id="Phobius"/>
    </source>
</evidence>
<dbReference type="AlphaFoldDB" id="A0A1M7CKN3"/>
<evidence type="ECO:0000259" key="9">
    <source>
        <dbReference type="Pfam" id="PF07992"/>
    </source>
</evidence>
<evidence type="ECO:0000256" key="3">
    <source>
        <dbReference type="ARBA" id="ARBA00022630"/>
    </source>
</evidence>
<evidence type="ECO:0000313" key="10">
    <source>
        <dbReference type="EMBL" id="SED71726.1"/>
    </source>
</evidence>
<dbReference type="InterPro" id="IPR036188">
    <property type="entry name" value="FAD/NAD-bd_sf"/>
</dbReference>
<keyword evidence="8" id="KW-0472">Membrane</keyword>
<dbReference type="Proteomes" id="UP000183208">
    <property type="component" value="Unassembled WGS sequence"/>
</dbReference>
<keyword evidence="3" id="KW-0285">Flavoprotein</keyword>
<keyword evidence="6" id="KW-0520">NAD</keyword>
<dbReference type="PANTHER" id="PTHR43706:SF47">
    <property type="entry name" value="EXTERNAL NADH-UBIQUINONE OXIDOREDUCTASE 1, MITOCHONDRIAL-RELATED"/>
    <property type="match status" value="1"/>
</dbReference>
<comment type="catalytic activity">
    <reaction evidence="7">
        <text>a quinone + NADH + H(+) = a quinol + NAD(+)</text>
        <dbReference type="Rhea" id="RHEA:46160"/>
        <dbReference type="ChEBI" id="CHEBI:15378"/>
        <dbReference type="ChEBI" id="CHEBI:24646"/>
        <dbReference type="ChEBI" id="CHEBI:57540"/>
        <dbReference type="ChEBI" id="CHEBI:57945"/>
        <dbReference type="ChEBI" id="CHEBI:132124"/>
        <dbReference type="EC" id="1.6.5.9"/>
    </reaction>
</comment>
<dbReference type="GO" id="GO:0050136">
    <property type="term" value="F:NADH dehydrogenase (quinone) (non-electrogenic) activity"/>
    <property type="evidence" value="ECO:0007669"/>
    <property type="project" value="UniProtKB-EC"/>
</dbReference>
<evidence type="ECO:0000256" key="4">
    <source>
        <dbReference type="ARBA" id="ARBA00022827"/>
    </source>
</evidence>
<keyword evidence="8" id="KW-1133">Transmembrane helix</keyword>
<reference evidence="10 11" key="1">
    <citation type="submission" date="2016-10" db="EMBL/GenBank/DDBJ databases">
        <authorList>
            <person name="de Groot N.N."/>
        </authorList>
    </citation>
    <scope>NUCLEOTIDE SEQUENCE [LARGE SCALE GENOMIC DNA]</scope>
    <source>
        <strain evidence="10 11">GAS522</strain>
    </source>
</reference>
<gene>
    <name evidence="10" type="ORF">SAMN05444171_4919</name>
</gene>
<evidence type="ECO:0000256" key="5">
    <source>
        <dbReference type="ARBA" id="ARBA00023002"/>
    </source>
</evidence>
<evidence type="ECO:0000256" key="2">
    <source>
        <dbReference type="ARBA" id="ARBA00012637"/>
    </source>
</evidence>
<proteinExistence type="inferred from homology"/>
<evidence type="ECO:0000256" key="1">
    <source>
        <dbReference type="ARBA" id="ARBA00005272"/>
    </source>
</evidence>
<dbReference type="Pfam" id="PF07992">
    <property type="entry name" value="Pyr_redox_2"/>
    <property type="match status" value="1"/>
</dbReference>
<keyword evidence="8" id="KW-0812">Transmembrane</keyword>
<keyword evidence="5" id="KW-0560">Oxidoreductase</keyword>
<dbReference type="RefSeq" id="WP_091976433.1">
    <property type="nucleotide sequence ID" value="NZ_FNTI01000001.1"/>
</dbReference>
<dbReference type="InterPro" id="IPR045024">
    <property type="entry name" value="NDH-2"/>
</dbReference>
<dbReference type="EC" id="1.6.5.9" evidence="2"/>